<dbReference type="EMBL" id="CP001145">
    <property type="protein sequence ID" value="ACI17006.1"/>
    <property type="molecule type" value="Genomic_DNA"/>
</dbReference>
<evidence type="ECO:0000313" key="2">
    <source>
        <dbReference type="EMBL" id="ACI17006.1"/>
    </source>
</evidence>
<feature type="transmembrane region" description="Helical" evidence="1">
    <location>
        <begin position="6"/>
        <end position="23"/>
    </location>
</feature>
<reference evidence="3" key="1">
    <citation type="submission" date="2008-08" db="EMBL/GenBank/DDBJ databases">
        <title>The complete genome sequence of Coprothermobacter proteolyticus strain ATCC 5245 / DSM 5265 / BT.</title>
        <authorList>
            <person name="Dodson R.J."/>
            <person name="Durkin A.S."/>
            <person name="Wu M."/>
            <person name="Eisen J."/>
            <person name="Sutton G."/>
        </authorList>
    </citation>
    <scope>NUCLEOTIDE SEQUENCE [LARGE SCALE GENOMIC DNA]</scope>
    <source>
        <strain evidence="3">ATCC 35245 / DSM 5265 / OCM 4 / BT</strain>
    </source>
</reference>
<keyword evidence="1" id="KW-1133">Transmembrane helix</keyword>
<keyword evidence="1" id="KW-0812">Transmembrane</keyword>
<organism evidence="2 3">
    <name type="scientific">Coprothermobacter proteolyticus (strain ATCC 35245 / DSM 5265 / OCM 4 / BT)</name>
    <dbReference type="NCBI Taxonomy" id="309798"/>
    <lineage>
        <taxon>Bacteria</taxon>
        <taxon>Pseudomonadati</taxon>
        <taxon>Coprothermobacterota</taxon>
        <taxon>Coprothermobacteria</taxon>
        <taxon>Coprothermobacterales</taxon>
        <taxon>Coprothermobacteraceae</taxon>
        <taxon>Coprothermobacter</taxon>
    </lineage>
</organism>
<keyword evidence="3" id="KW-1185">Reference proteome</keyword>
<protein>
    <submittedName>
        <fullName evidence="2">Uncharacterized protein</fullName>
    </submittedName>
</protein>
<reference evidence="2 3" key="2">
    <citation type="journal article" date="2014" name="Genome Announc.">
        <title>Complete Genome Sequence of Coprothermobacter proteolyticus DSM 5265.</title>
        <authorList>
            <person name="Alexiev A."/>
            <person name="Coil D.A."/>
            <person name="Badger J.H."/>
            <person name="Enticknap J."/>
            <person name="Ward N."/>
            <person name="Robb F.T."/>
            <person name="Eisen J.A."/>
        </authorList>
    </citation>
    <scope>NUCLEOTIDE SEQUENCE [LARGE SCALE GENOMIC DNA]</scope>
    <source>
        <strain evidence="3">ATCC 35245 / DSM 5265 / OCM 4 / BT</strain>
    </source>
</reference>
<sequence>MVNLLAILPGIVLFVYYAAVLLINSGVYNSWSREVVPLAERLSDVFPRLLPWNSLVRFKVRPDIVFPYMDPQNDFVYFPERMLMYNNVWNLNLISRAVGEALQMRSSFWHVYYKAKPVLRWIFLVGFFCSLFFGATKILYFFAVLGVLLDYTSYILSADALNRSKLVLAQYSPEVADRIRLIPPSFIFESLGEPYRILRYVVFHLRWRNL</sequence>
<keyword evidence="1" id="KW-0472">Membrane</keyword>
<name>B5Y7I1_COPPD</name>
<dbReference type="STRING" id="309798.COPRO5265_0362"/>
<gene>
    <name evidence="2" type="ordered locus">COPRO5265_0362</name>
</gene>
<dbReference type="KEGG" id="cpo:COPRO5265_0362"/>
<dbReference type="HOGENOM" id="CLU_1308372_0_0_9"/>
<dbReference type="RefSeq" id="WP_012543658.1">
    <property type="nucleotide sequence ID" value="NC_011295.1"/>
</dbReference>
<accession>B5Y7I1</accession>
<dbReference type="OrthoDB" id="9902943at2"/>
<dbReference type="AlphaFoldDB" id="B5Y7I1"/>
<dbReference type="Proteomes" id="UP000001732">
    <property type="component" value="Chromosome"/>
</dbReference>
<evidence type="ECO:0000313" key="3">
    <source>
        <dbReference type="Proteomes" id="UP000001732"/>
    </source>
</evidence>
<feature type="transmembrane region" description="Helical" evidence="1">
    <location>
        <begin position="118"/>
        <end position="135"/>
    </location>
</feature>
<proteinExistence type="predicted"/>
<evidence type="ECO:0000256" key="1">
    <source>
        <dbReference type="SAM" id="Phobius"/>
    </source>
</evidence>